<dbReference type="SMART" id="SM00382">
    <property type="entry name" value="AAA"/>
    <property type="match status" value="1"/>
</dbReference>
<keyword evidence="3 5" id="KW-0067">ATP-binding</keyword>
<evidence type="ECO:0000256" key="2">
    <source>
        <dbReference type="ARBA" id="ARBA00022741"/>
    </source>
</evidence>
<dbReference type="Proteomes" id="UP000050515">
    <property type="component" value="Unassembled WGS sequence"/>
</dbReference>
<dbReference type="EMBL" id="LJCQ01000147">
    <property type="protein sequence ID" value="KPV47015.1"/>
    <property type="molecule type" value="Genomic_DNA"/>
</dbReference>
<dbReference type="PROSITE" id="PS50893">
    <property type="entry name" value="ABC_TRANSPORTER_2"/>
    <property type="match status" value="1"/>
</dbReference>
<comment type="caution">
    <text evidence="5">The sequence shown here is derived from an EMBL/GenBank/DDBJ whole genome shotgun (WGS) entry which is preliminary data.</text>
</comment>
<proteinExistence type="predicted"/>
<dbReference type="InterPro" id="IPR050763">
    <property type="entry name" value="ABC_transporter_ATP-binding"/>
</dbReference>
<dbReference type="CDD" id="cd03230">
    <property type="entry name" value="ABC_DR_subfamily_A"/>
    <property type="match status" value="1"/>
</dbReference>
<sequence>MYDITAKNISKTFKNFTALDSINLNINGGERVSILGPNGAGKSTLLKILTGILKPDSGCVKINGLDPLTSEAKKYIGYLPEDAYPYPNLSVISNLEYIGSIRGVENLEERINYLLDYLEIYEYRKKRVLTLSRGNRQKLSIALAVIHNPKILLLDEPLNYLDIPTQRKVGDLLNGLNATMVISTHIMEIARRLSGKVIIINNGRIKWEGTMPELESMAGENESIETIVERLMLNVG</sequence>
<evidence type="ECO:0000256" key="3">
    <source>
        <dbReference type="ARBA" id="ARBA00022840"/>
    </source>
</evidence>
<dbReference type="GO" id="GO:0005524">
    <property type="term" value="F:ATP binding"/>
    <property type="evidence" value="ECO:0007669"/>
    <property type="project" value="UniProtKB-KW"/>
</dbReference>
<dbReference type="InterPro" id="IPR003439">
    <property type="entry name" value="ABC_transporter-like_ATP-bd"/>
</dbReference>
<evidence type="ECO:0000313" key="7">
    <source>
        <dbReference type="Proteomes" id="UP000050320"/>
    </source>
</evidence>
<evidence type="ECO:0000313" key="6">
    <source>
        <dbReference type="EMBL" id="KQB34471.1"/>
    </source>
</evidence>
<dbReference type="SUPFAM" id="SSF52540">
    <property type="entry name" value="P-loop containing nucleoside triphosphate hydrolases"/>
    <property type="match status" value="1"/>
</dbReference>
<reference evidence="6 7" key="2">
    <citation type="submission" date="2015-09" db="EMBL/GenBank/DDBJ databases">
        <title>Heavy metals and arsenic resistance mechanisms in polyextremophilic archaea of the family Ferroplasmaceae.</title>
        <authorList>
            <person name="Bulaev A.G."/>
            <person name="Kanygina A.V."/>
        </authorList>
    </citation>
    <scope>NUCLEOTIDE SEQUENCE [LARGE SCALE GENOMIC DNA]</scope>
    <source>
        <strain evidence="6 7">VT</strain>
    </source>
</reference>
<dbReference type="OrthoDB" id="87732at2157"/>
<dbReference type="PANTHER" id="PTHR42711:SF16">
    <property type="entry name" value="ABC TRANSPORTER ATP-BINDING PROTEIN"/>
    <property type="match status" value="1"/>
</dbReference>
<dbReference type="Proteomes" id="UP000050320">
    <property type="component" value="Unassembled WGS sequence"/>
</dbReference>
<reference evidence="5 8" key="1">
    <citation type="submission" date="2015-09" db="EMBL/GenBank/DDBJ databases">
        <title>Draft genome sequence of Acidiplasma aeolicum DSM 18409.</title>
        <authorList>
            <person name="Hemp J."/>
        </authorList>
    </citation>
    <scope>NUCLEOTIDE SEQUENCE [LARGE SCALE GENOMIC DNA]</scope>
    <source>
        <strain evidence="5 8">V</strain>
    </source>
</reference>
<evidence type="ECO:0000256" key="1">
    <source>
        <dbReference type="ARBA" id="ARBA00022448"/>
    </source>
</evidence>
<gene>
    <name evidence="6" type="ORF">AOG54_04845</name>
    <name evidence="5" type="ORF">SE19_02915</name>
</gene>
<accession>A0A0P9DB83</accession>
<dbReference type="Pfam" id="PF00005">
    <property type="entry name" value="ABC_tran"/>
    <property type="match status" value="1"/>
</dbReference>
<keyword evidence="2" id="KW-0547">Nucleotide-binding</keyword>
<dbReference type="GO" id="GO:0016887">
    <property type="term" value="F:ATP hydrolysis activity"/>
    <property type="evidence" value="ECO:0007669"/>
    <property type="project" value="InterPro"/>
</dbReference>
<evidence type="ECO:0000259" key="4">
    <source>
        <dbReference type="PROSITE" id="PS50893"/>
    </source>
</evidence>
<dbReference type="Gene3D" id="3.40.50.300">
    <property type="entry name" value="P-loop containing nucleotide triphosphate hydrolases"/>
    <property type="match status" value="1"/>
</dbReference>
<feature type="domain" description="ABC transporter" evidence="4">
    <location>
        <begin position="4"/>
        <end position="227"/>
    </location>
</feature>
<keyword evidence="7" id="KW-1185">Reference proteome</keyword>
<evidence type="ECO:0000313" key="8">
    <source>
        <dbReference type="Proteomes" id="UP000050515"/>
    </source>
</evidence>
<name>A0A0P9DB83_9ARCH</name>
<keyword evidence="1" id="KW-0813">Transport</keyword>
<dbReference type="InterPro" id="IPR027417">
    <property type="entry name" value="P-loop_NTPase"/>
</dbReference>
<dbReference type="RefSeq" id="WP_048102104.1">
    <property type="nucleotide sequence ID" value="NZ_LJCQ01000147.1"/>
</dbReference>
<protein>
    <submittedName>
        <fullName evidence="5">Multidrug ABC transporter ATP-binding protein</fullName>
    </submittedName>
</protein>
<dbReference type="InterPro" id="IPR003593">
    <property type="entry name" value="AAA+_ATPase"/>
</dbReference>
<organism evidence="5 8">
    <name type="scientific">Acidiplasma aeolicum</name>
    <dbReference type="NCBI Taxonomy" id="507754"/>
    <lineage>
        <taxon>Archaea</taxon>
        <taxon>Methanobacteriati</taxon>
        <taxon>Thermoplasmatota</taxon>
        <taxon>Thermoplasmata</taxon>
        <taxon>Thermoplasmatales</taxon>
        <taxon>Ferroplasmaceae</taxon>
        <taxon>Acidiplasma</taxon>
    </lineage>
</organism>
<dbReference type="PATRIC" id="fig|507754.4.peg.917"/>
<dbReference type="EMBL" id="LKBG01000239">
    <property type="protein sequence ID" value="KQB34471.1"/>
    <property type="molecule type" value="Genomic_DNA"/>
</dbReference>
<dbReference type="PANTHER" id="PTHR42711">
    <property type="entry name" value="ABC TRANSPORTER ATP-BINDING PROTEIN"/>
    <property type="match status" value="1"/>
</dbReference>
<dbReference type="AlphaFoldDB" id="A0A0P9DB83"/>
<dbReference type="GeneID" id="84222104"/>
<evidence type="ECO:0000313" key="5">
    <source>
        <dbReference type="EMBL" id="KPV47015.1"/>
    </source>
</evidence>